<dbReference type="SMART" id="SM00369">
    <property type="entry name" value="LRR_TYP"/>
    <property type="match status" value="4"/>
</dbReference>
<dbReference type="SMART" id="SM00365">
    <property type="entry name" value="LRR_SD22"/>
    <property type="match status" value="4"/>
</dbReference>
<dbReference type="Gene3D" id="3.80.10.10">
    <property type="entry name" value="Ribonuclease Inhibitor"/>
    <property type="match status" value="2"/>
</dbReference>
<feature type="coiled-coil region" evidence="3">
    <location>
        <begin position="1021"/>
        <end position="1059"/>
    </location>
</feature>
<reference evidence="6" key="1">
    <citation type="submission" date="2025-08" db="UniProtKB">
        <authorList>
            <consortium name="RefSeq"/>
        </authorList>
    </citation>
    <scope>IDENTIFICATION</scope>
    <source>
        <tissue evidence="6">Blood</tissue>
    </source>
</reference>
<feature type="coiled-coil region" evidence="3">
    <location>
        <begin position="495"/>
        <end position="781"/>
    </location>
</feature>
<dbReference type="Pfam" id="PF14580">
    <property type="entry name" value="LRR_9"/>
    <property type="match status" value="1"/>
</dbReference>
<sequence>MRRGQPQKTSLGKPQMSPSRSRSPKSPAIIRSRSSSPLDTEGIPSTHQPTGQRYQGEVDRESDTDGSPGIRYITEPLLKKLAKQENLARITALNLSLGKDGGKKFKYIENLEKCNKLEVLNLSHNLIEKIEKLDKLLKLLDLNLSFNKISKIEGIEHLHSLQKLNLAGNEIEHLPVWLGKKLRSLRILNLRKNKISSLHEVAKLKPLKDLTSLFLADNPVVNLPHYRLYTIFHLRSLEDLEGQPVTNCDREEALERFNLEEIEHLEHDLEQMTKEIECLQNKQSGLLEQVQQQEEQNKSLKQKQEQQKQSHKDLETELETKNELLKQKTVELTRACQKQYELEQELAFYKIDAKFEPLGYYPVEDVEFDNVPGESPYIGKARYKRNMFAMEGYIPRKAQQMQMGNLEKEEHQEAQHLKQNLLQSLDEQLEQKERKIKEAQEKLATLHNEVAQAEQQVLKVTEELKQVQDAVAQKKVSEAEKDCFRQQLSNKICLVHRLQEEALELEGQMQKQRQEMAEKEKELEGLQSFLDSLDPKDPRHAHMKAQKASKEQQLDMMRRHYKQLESRLDNVLSRIANETEEIRDLEQQLTDGQIAANEALKKDLEEVILGLQEYLENIKSQTKQATDECKDLRKEKEALLKRLEEVEEERNQLEIVAIDAENLRKETANLERALQQQRELNEALQEAQGEISAYEAELEAELKARDTEASQQKEELENLKQIIQVEQSQLVKERQALENALAKAQLCEEREQENNQLLSQLKLLQKDNHLLKQQLKDTEEQLNHTADSLIHPEEVSARVNELKQKLRTGTEIRCHNSKDVLGKSLAELQKQFAEILARSQQENESAQARERELQKEMATQRAELEEAQEKYKLACNRAAEAKIKSERRQNEARVQQLEGEIQHLVEKLKSMEEIQGLTDQQLQEADEEKEQILAELEDLENKKKAEDARAQLQFHSLSKELKALKEAISASDKQATAQLCAAKDQLQSLHGTVFKINRERSEELQEAEKFCMQATQAAKDLARAETEIGLLQKLLREKEAQLELEKNDAEMAASHFQKEEWDKLNGLLKWQKAETDRLRRALDQAKNGNRAEIESVLGEIEGLRRTISQQNDTIASFVAPLQQSQHLFFVPSSSQASTPASQSTKDSGIILQCPVSTPIVKQDRKLTESKKAHYPAGLQEPSSSRHQGDGETLPSAAPCVLPPGSIIYTLLPDGNPVPQGTVLYGLQPPSAQVSGGPVAPTSVVYGSPPTGVQLHYGLLPANYSVPLVPLGILHCNIPDHRNLENDILRLEDSIEALRSQRHKDGSSRTSREPNKEMEELNQGIQDLLKEKEELEYQVAELQRVAQKRSKRIDLIEGRGDALTAELELENSIQCHESIMDEIECVEKTLLKRRAELREADCLLAEAETELENTRGKTKETIQKYNTAKQHLSHTEKEAEELERRTREMAVRLVKADQELRFLQANAQDLEQHKMEQEGILKEINQIVSAKDSEFQVLSQKIEILTESLQKLQTDIQVAEGNEDHHLQILKEAENILLSKKHDLERLKDQTSVQQQELHLVDRLLDQKRNELRLLQDSIAEKNAIFAEALGNGEAEITEKRHLMKEMKAFLEDLSVQKGELNAQLSEKRSQLSLVMQNIRKEETKLQDILGLIKKHKTELKHMLETAHLGKEEVETLKFQHNQKANELEKIERLLLEEKLELENLQQASQRQRGEVEHQRQLLQEAQQEAERLTSQLHLLQNRVKALNDEKRQLEASCESLEEKFSQSKRTLASTEDNNKTILASKEKSILDFQKLQLDIDQLHNQKIVLNKDVAELQKQLHGKKEELEVLKTELNNSRHYLQLLEQDVKEAAKAKEDLLQEQKVLKDALHESSRKCKEAQEARREKENRLHQLHKELEEQEVKQAKQETVLQQLREDVQHEEKKLTEYTDILKHQKKQLEQELDEQQGQLTQAVAKVQEMEERIRKLQKGESHISALEGKLRKAWHQLSEKEQKLQEKVGEVSSLQRELGLSRAEERLLQDRLQADHIRAEKQMATLKETIKVQRDQLERALQEQKQENYSLQREITSLEQVARENHERAKRLMRDLGRIQEEYAQLKSQVKNQEDLEKQQKELKGTVKLVRLEVKDKMRNGLKDLSQSPPELLEDREAELERKARLWSDVESLKENYPFTENKTRMLFWDEKLDLSKVHITDEQWRGKARREQLQHQEDRLKAQLRQCMSKQVEALIKGKQQTEGTLHSLRRQVDALDELVSSSSTDSLFPSLNSSGFTDAKNQSTTAPSPWTTADTSGQSQVTYQFKT</sequence>
<dbReference type="PROSITE" id="PS51450">
    <property type="entry name" value="LRR"/>
    <property type="match status" value="4"/>
</dbReference>
<feature type="coiled-coil region" evidence="3">
    <location>
        <begin position="825"/>
        <end position="949"/>
    </location>
</feature>
<feature type="compositionally biased region" description="Basic and acidic residues" evidence="4">
    <location>
        <begin position="1302"/>
        <end position="1318"/>
    </location>
</feature>
<evidence type="ECO:0000313" key="5">
    <source>
        <dbReference type="Proteomes" id="UP001652622"/>
    </source>
</evidence>
<feature type="coiled-coil region" evidence="3">
    <location>
        <begin position="411"/>
        <end position="470"/>
    </location>
</feature>
<dbReference type="OrthoDB" id="433501at2759"/>
<evidence type="ECO:0000313" key="6">
    <source>
        <dbReference type="RefSeq" id="XP_034272522.1"/>
    </source>
</evidence>
<feature type="compositionally biased region" description="Basic and acidic residues" evidence="4">
    <location>
        <begin position="1161"/>
        <end position="1171"/>
    </location>
</feature>
<feature type="coiled-coil region" evidence="3">
    <location>
        <begin position="1396"/>
        <end position="1584"/>
    </location>
</feature>
<dbReference type="GeneID" id="117665098"/>
<feature type="compositionally biased region" description="Polar residues" evidence="4">
    <location>
        <begin position="2268"/>
        <end position="2300"/>
    </location>
</feature>
<feature type="region of interest" description="Disordered" evidence="4">
    <location>
        <begin position="292"/>
        <end position="316"/>
    </location>
</feature>
<gene>
    <name evidence="6" type="primary">CNTRL</name>
</gene>
<dbReference type="InterPro" id="IPR050576">
    <property type="entry name" value="Cilia_flagella_integrity"/>
</dbReference>
<dbReference type="InterPro" id="IPR032675">
    <property type="entry name" value="LRR_dom_sf"/>
</dbReference>
<dbReference type="InParanoid" id="A0A6P9BMK8"/>
<feature type="region of interest" description="Disordered" evidence="4">
    <location>
        <begin position="1298"/>
        <end position="1318"/>
    </location>
</feature>
<dbReference type="FunFam" id="3.80.10.10:FF:000314">
    <property type="entry name" value="centriolin isoform X4"/>
    <property type="match status" value="1"/>
</dbReference>
<dbReference type="RefSeq" id="XP_034272522.1">
    <property type="nucleotide sequence ID" value="XM_034416631.2"/>
</dbReference>
<keyword evidence="3" id="KW-0175">Coiled coil</keyword>
<feature type="compositionally biased region" description="Basic and acidic residues" evidence="4">
    <location>
        <begin position="295"/>
        <end position="316"/>
    </location>
</feature>
<dbReference type="KEGG" id="pgut:117665098"/>
<feature type="coiled-coil region" evidence="3">
    <location>
        <begin position="1673"/>
        <end position="2117"/>
    </location>
</feature>
<name>A0A6P9BMK8_PANGU</name>
<dbReference type="SUPFAM" id="SSF52058">
    <property type="entry name" value="L domain-like"/>
    <property type="match status" value="1"/>
</dbReference>
<evidence type="ECO:0000256" key="4">
    <source>
        <dbReference type="SAM" id="MobiDB-lite"/>
    </source>
</evidence>
<feature type="compositionally biased region" description="Polar residues" evidence="4">
    <location>
        <begin position="1"/>
        <end position="12"/>
    </location>
</feature>
<dbReference type="PANTHER" id="PTHR45973:SF36">
    <property type="entry name" value="CENTRIOLIN"/>
    <property type="match status" value="1"/>
</dbReference>
<dbReference type="InterPro" id="IPR003591">
    <property type="entry name" value="Leu-rich_rpt_typical-subtyp"/>
</dbReference>
<evidence type="ECO:0000256" key="2">
    <source>
        <dbReference type="ARBA" id="ARBA00022737"/>
    </source>
</evidence>
<keyword evidence="2" id="KW-0677">Repeat</keyword>
<feature type="compositionally biased region" description="Polar residues" evidence="4">
    <location>
        <begin position="43"/>
        <end position="53"/>
    </location>
</feature>
<feature type="coiled-coil region" evidence="3">
    <location>
        <begin position="1610"/>
        <end position="1641"/>
    </location>
</feature>
<organism evidence="5 6">
    <name type="scientific">Pantherophis guttatus</name>
    <name type="common">Corn snake</name>
    <name type="synonym">Elaphe guttata</name>
    <dbReference type="NCBI Taxonomy" id="94885"/>
    <lineage>
        <taxon>Eukaryota</taxon>
        <taxon>Metazoa</taxon>
        <taxon>Chordata</taxon>
        <taxon>Craniata</taxon>
        <taxon>Vertebrata</taxon>
        <taxon>Euteleostomi</taxon>
        <taxon>Lepidosauria</taxon>
        <taxon>Squamata</taxon>
        <taxon>Bifurcata</taxon>
        <taxon>Unidentata</taxon>
        <taxon>Episquamata</taxon>
        <taxon>Toxicofera</taxon>
        <taxon>Serpentes</taxon>
        <taxon>Colubroidea</taxon>
        <taxon>Colubridae</taxon>
        <taxon>Colubrinae</taxon>
        <taxon>Pantherophis</taxon>
    </lineage>
</organism>
<dbReference type="OMA" id="XYIENLE"/>
<accession>A0A6P9BMK8</accession>
<feature type="coiled-coil region" evidence="3">
    <location>
        <begin position="2202"/>
        <end position="2251"/>
    </location>
</feature>
<feature type="region of interest" description="Disordered" evidence="4">
    <location>
        <begin position="2265"/>
        <end position="2300"/>
    </location>
</feature>
<proteinExistence type="predicted"/>
<evidence type="ECO:0000256" key="3">
    <source>
        <dbReference type="SAM" id="Coils"/>
    </source>
</evidence>
<feature type="region of interest" description="Disordered" evidence="4">
    <location>
        <begin position="1161"/>
        <end position="1193"/>
    </location>
</feature>
<feature type="compositionally biased region" description="Low complexity" evidence="4">
    <location>
        <begin position="17"/>
        <end position="37"/>
    </location>
</feature>
<dbReference type="CTD" id="11064"/>
<feature type="region of interest" description="Disordered" evidence="4">
    <location>
        <begin position="1"/>
        <end position="70"/>
    </location>
</feature>
<dbReference type="PANTHER" id="PTHR45973">
    <property type="entry name" value="PROTEIN PHOSPHATASE 1 REGULATORY SUBUNIT SDS22-RELATED"/>
    <property type="match status" value="1"/>
</dbReference>
<evidence type="ECO:0000256" key="1">
    <source>
        <dbReference type="ARBA" id="ARBA00022614"/>
    </source>
</evidence>
<keyword evidence="1" id="KW-0433">Leucine-rich repeat</keyword>
<protein>
    <submittedName>
        <fullName evidence="6">Centriolin isoform X1</fullName>
    </submittedName>
</protein>
<dbReference type="Proteomes" id="UP001652622">
    <property type="component" value="Unplaced"/>
</dbReference>
<dbReference type="InterPro" id="IPR001611">
    <property type="entry name" value="Leu-rich_rpt"/>
</dbReference>
<keyword evidence="5" id="KW-1185">Reference proteome</keyword>